<name>A0A0V0Z544_9BILA</name>
<dbReference type="AlphaFoldDB" id="A0A0V0Z544"/>
<evidence type="ECO:0000313" key="1">
    <source>
        <dbReference type="EMBL" id="KRY07669.1"/>
    </source>
</evidence>
<protein>
    <submittedName>
        <fullName evidence="1">Uncharacterized protein</fullName>
    </submittedName>
</protein>
<dbReference type="EMBL" id="JYDQ01000421">
    <property type="protein sequence ID" value="KRY07669.1"/>
    <property type="molecule type" value="Genomic_DNA"/>
</dbReference>
<comment type="caution">
    <text evidence="1">The sequence shown here is derived from an EMBL/GenBank/DDBJ whole genome shotgun (WGS) entry which is preliminary data.</text>
</comment>
<accession>A0A0V0Z544</accession>
<proteinExistence type="predicted"/>
<organism evidence="1 2">
    <name type="scientific">Trichinella patagoniensis</name>
    <dbReference type="NCBI Taxonomy" id="990121"/>
    <lineage>
        <taxon>Eukaryota</taxon>
        <taxon>Metazoa</taxon>
        <taxon>Ecdysozoa</taxon>
        <taxon>Nematoda</taxon>
        <taxon>Enoplea</taxon>
        <taxon>Dorylaimia</taxon>
        <taxon>Trichinellida</taxon>
        <taxon>Trichinellidae</taxon>
        <taxon>Trichinella</taxon>
    </lineage>
</organism>
<evidence type="ECO:0000313" key="2">
    <source>
        <dbReference type="Proteomes" id="UP000054783"/>
    </source>
</evidence>
<keyword evidence="2" id="KW-1185">Reference proteome</keyword>
<gene>
    <name evidence="1" type="ORF">T12_9670</name>
</gene>
<sequence length="78" mass="8675">MPSSVKIRRVQNCGELYLWRLRLALKADMSKMFFQSACMNKTEMSADIFGGDGIENSDEAGAFNLAKCASYHHAVLQA</sequence>
<dbReference type="Proteomes" id="UP000054783">
    <property type="component" value="Unassembled WGS sequence"/>
</dbReference>
<reference evidence="1 2" key="1">
    <citation type="submission" date="2015-01" db="EMBL/GenBank/DDBJ databases">
        <title>Evolution of Trichinella species and genotypes.</title>
        <authorList>
            <person name="Korhonen P.K."/>
            <person name="Edoardo P."/>
            <person name="Giuseppe L.R."/>
            <person name="Gasser R.B."/>
        </authorList>
    </citation>
    <scope>NUCLEOTIDE SEQUENCE [LARGE SCALE GENOMIC DNA]</scope>
    <source>
        <strain evidence="1">ISS2496</strain>
    </source>
</reference>